<gene>
    <name evidence="2" type="ORF">D6201_00100</name>
</gene>
<dbReference type="Proteomes" id="UP000285232">
    <property type="component" value="Unassembled WGS sequence"/>
</dbReference>
<accession>A0A419RQ65</accession>
<feature type="chain" id="PRO_5019210732" evidence="1">
    <location>
        <begin position="25"/>
        <end position="181"/>
    </location>
</feature>
<evidence type="ECO:0000256" key="1">
    <source>
        <dbReference type="SAM" id="SignalP"/>
    </source>
</evidence>
<proteinExistence type="predicted"/>
<organism evidence="2 3">
    <name type="scientific">Aurantiacibacter aquimixticola</name>
    <dbReference type="NCBI Taxonomy" id="1958945"/>
    <lineage>
        <taxon>Bacteria</taxon>
        <taxon>Pseudomonadati</taxon>
        <taxon>Pseudomonadota</taxon>
        <taxon>Alphaproteobacteria</taxon>
        <taxon>Sphingomonadales</taxon>
        <taxon>Erythrobacteraceae</taxon>
        <taxon>Aurantiacibacter</taxon>
    </lineage>
</organism>
<evidence type="ECO:0000313" key="2">
    <source>
        <dbReference type="EMBL" id="RJY07968.1"/>
    </source>
</evidence>
<dbReference type="AlphaFoldDB" id="A0A419RQ65"/>
<name>A0A419RQ65_9SPHN</name>
<protein>
    <submittedName>
        <fullName evidence="2">DUF3617 family protein</fullName>
    </submittedName>
</protein>
<dbReference type="Pfam" id="PF12276">
    <property type="entry name" value="DUF3617"/>
    <property type="match status" value="1"/>
</dbReference>
<dbReference type="OrthoDB" id="7405484at2"/>
<comment type="caution">
    <text evidence="2">The sequence shown here is derived from an EMBL/GenBank/DDBJ whole genome shotgun (WGS) entry which is preliminary data.</text>
</comment>
<dbReference type="InterPro" id="IPR022061">
    <property type="entry name" value="DUF3617"/>
</dbReference>
<feature type="signal peptide" evidence="1">
    <location>
        <begin position="1"/>
        <end position="24"/>
    </location>
</feature>
<dbReference type="RefSeq" id="WP_120046859.1">
    <property type="nucleotide sequence ID" value="NZ_RAHX01000001.1"/>
</dbReference>
<evidence type="ECO:0000313" key="3">
    <source>
        <dbReference type="Proteomes" id="UP000285232"/>
    </source>
</evidence>
<dbReference type="EMBL" id="RAHX01000001">
    <property type="protein sequence ID" value="RJY07968.1"/>
    <property type="molecule type" value="Genomic_DNA"/>
</dbReference>
<reference evidence="2 3" key="1">
    <citation type="journal article" date="2017" name="Int. J. Syst. Evol. Microbiol.">
        <title>Erythrobacter aquimixticola sp. nov., isolated from the junction between the ocean and a freshwater spring.</title>
        <authorList>
            <person name="Park S."/>
            <person name="Jung Y.T."/>
            <person name="Choi S.J."/>
            <person name="Yoon J.H."/>
        </authorList>
    </citation>
    <scope>NUCLEOTIDE SEQUENCE [LARGE SCALE GENOMIC DNA]</scope>
    <source>
        <strain evidence="2 3">JSSK-14</strain>
    </source>
</reference>
<keyword evidence="1" id="KW-0732">Signal</keyword>
<sequence length="181" mass="19734">MRLTRVALIAAPVALALPVLPLVAQDIQVIPADPQTSQAEEFPWPDFLTVDPLPGRYRVTMVIENFDFPDIPGAKQNMLDDPSGEPEVGFLCVTDPAHRADMLAEISGEDCTSTEPQIDGENFRFAVTCRDPGGGVSEFRGSGSARETGLDMLLRMRMSDGETGKMTMDMQITAEREGDCE</sequence>
<keyword evidence="3" id="KW-1185">Reference proteome</keyword>